<organism evidence="1 2">
    <name type="scientific">Clostridium beijerinckii</name>
    <name type="common">Clostridium MP</name>
    <dbReference type="NCBI Taxonomy" id="1520"/>
    <lineage>
        <taxon>Bacteria</taxon>
        <taxon>Bacillati</taxon>
        <taxon>Bacillota</taxon>
        <taxon>Clostridia</taxon>
        <taxon>Eubacteriales</taxon>
        <taxon>Clostridiaceae</taxon>
        <taxon>Clostridium</taxon>
    </lineage>
</organism>
<dbReference type="AlphaFoldDB" id="A0AB74VLM4"/>
<name>A0AB74VLM4_CLOBE</name>
<evidence type="ECO:0000313" key="2">
    <source>
        <dbReference type="Proteomes" id="UP000679373"/>
    </source>
</evidence>
<protein>
    <submittedName>
        <fullName evidence="1">Uncharacterized protein</fullName>
    </submittedName>
</protein>
<reference evidence="1" key="1">
    <citation type="submission" date="2021-04" db="EMBL/GenBank/DDBJ databases">
        <title>Complete genome sequence of the type strain Clostridium beijerinckii NRRL B-598.</title>
        <authorList>
            <person name="Sedlar K."/>
            <person name="Branska B."/>
            <person name="Bezdicek M."/>
            <person name="Nykrynova M."/>
            <person name="Lengerova M."/>
            <person name="Skutkova H."/>
            <person name="Patakova P."/>
        </authorList>
    </citation>
    <scope>NUCLEOTIDE SEQUENCE</scope>
    <source>
        <strain evidence="1">DSM 791</strain>
    </source>
</reference>
<dbReference type="RefSeq" id="WP_211969882.1">
    <property type="nucleotide sequence ID" value="NZ_CP073653.1"/>
</dbReference>
<dbReference type="EMBL" id="CP073653">
    <property type="protein sequence ID" value="QUN37202.1"/>
    <property type="molecule type" value="Genomic_DNA"/>
</dbReference>
<dbReference type="GeneID" id="66344953"/>
<proteinExistence type="predicted"/>
<keyword evidence="2" id="KW-1185">Reference proteome</keyword>
<gene>
    <name evidence="1" type="ORF">KEC93_10480</name>
</gene>
<evidence type="ECO:0000313" key="1">
    <source>
        <dbReference type="EMBL" id="QUN37202.1"/>
    </source>
</evidence>
<accession>A0AB74VLM4</accession>
<sequence>MSFVLNSINEGGYGKDCVTTVKHGAEEFVISKGGVILNAIYIIEALTLDCGTVKKLISFLFCSDGKKILLYKKIKIIKLQLF</sequence>
<dbReference type="Proteomes" id="UP000679373">
    <property type="component" value="Chromosome"/>
</dbReference>